<dbReference type="STRING" id="1658172.A0A1B7NPC1"/>
<evidence type="ECO:0000256" key="1">
    <source>
        <dbReference type="SAM" id="MobiDB-lite"/>
    </source>
</evidence>
<sequence length="514" mass="58572">MTDLVCNELIDCSIYVVAWRPNLYLTTSSKTFFIGHHPDPIFDVLGQLLALAKVDGVFAAEIKNLKDIYYYPIPDDLRGEPLKFRAESLDQPVIRKPVRGPDGFRTSDTEPMGYQTIYDYLVALGVAMCLKCRLTWYVWRRVLISAINNKAPSSIRDQVADHESNAVKYYLNREIEFDLQAAALERPSDEVIDKAARGLLLDADLTAPTELPDDLQDEFDNDPEIMELKDKNLELSELIYNLGFRSILSAKGKTPLYDQKKEVSNELNSLKVTRRKELMELARKRHFRNAPTERLNAYISGTGRQGLPIRQQLPPPPVLLIPERKQVAELVKRQTSNLSEDEILELRFASTDLWIALQGRQETQRRGRRKKQHLQNKPPPCATQETDGRQQGLERLLPCAIAVVIPVKRDTLKELHELQCPFCNANPGVDDGAKSKVWDRPNKLWRHIEDNVHKLELQGYSSGKKPCGLCSSKGVLFVSESIMHFKRHTYDDHGPRLRGIDCRTLPRTLRASAG</sequence>
<name>A0A1B7NPC1_9EURO</name>
<dbReference type="PANTHER" id="PTHR37535">
    <property type="entry name" value="FLUG DOMAIN PROTEIN"/>
    <property type="match status" value="1"/>
</dbReference>
<protein>
    <submittedName>
        <fullName evidence="2">Uncharacterized protein</fullName>
    </submittedName>
</protein>
<evidence type="ECO:0000313" key="2">
    <source>
        <dbReference type="EMBL" id="OAX78661.1"/>
    </source>
</evidence>
<accession>A0A1B7NPC1</accession>
<dbReference type="EMBL" id="LGUA01001383">
    <property type="protein sequence ID" value="OAX78661.1"/>
    <property type="molecule type" value="Genomic_DNA"/>
</dbReference>
<dbReference type="AlphaFoldDB" id="A0A1B7NPC1"/>
<feature type="region of interest" description="Disordered" evidence="1">
    <location>
        <begin position="360"/>
        <end position="389"/>
    </location>
</feature>
<proteinExistence type="predicted"/>
<dbReference type="PANTHER" id="PTHR37535:SF3">
    <property type="entry name" value="FLUG DOMAIN-CONTAINING PROTEIN"/>
    <property type="match status" value="1"/>
</dbReference>
<gene>
    <name evidence="2" type="ORF">ACJ72_07028</name>
</gene>
<dbReference type="Proteomes" id="UP000091918">
    <property type="component" value="Unassembled WGS sequence"/>
</dbReference>
<evidence type="ECO:0000313" key="3">
    <source>
        <dbReference type="Proteomes" id="UP000091918"/>
    </source>
</evidence>
<reference evidence="2 3" key="1">
    <citation type="submission" date="2015-07" db="EMBL/GenBank/DDBJ databases">
        <title>Emmonsia species relationships and genome sequence.</title>
        <authorList>
            <person name="Cuomo C.A."/>
            <person name="Schwartz I.S."/>
            <person name="Kenyon C."/>
            <person name="de Hoog G.S."/>
            <person name="Govender N.P."/>
            <person name="Botha A."/>
            <person name="Moreno L."/>
            <person name="de Vries M."/>
            <person name="Munoz J.F."/>
            <person name="Stielow J.B."/>
        </authorList>
    </citation>
    <scope>NUCLEOTIDE SEQUENCE [LARGE SCALE GENOMIC DNA]</scope>
    <source>
        <strain evidence="2 3">CBS 136260</strain>
    </source>
</reference>
<dbReference type="OrthoDB" id="4188324at2759"/>
<dbReference type="InterPro" id="IPR021842">
    <property type="entry name" value="DUF3435"/>
</dbReference>
<comment type="caution">
    <text evidence="2">The sequence shown here is derived from an EMBL/GenBank/DDBJ whole genome shotgun (WGS) entry which is preliminary data.</text>
</comment>
<organism evidence="2 3">
    <name type="scientific">Emergomyces africanus</name>
    <dbReference type="NCBI Taxonomy" id="1955775"/>
    <lineage>
        <taxon>Eukaryota</taxon>
        <taxon>Fungi</taxon>
        <taxon>Dikarya</taxon>
        <taxon>Ascomycota</taxon>
        <taxon>Pezizomycotina</taxon>
        <taxon>Eurotiomycetes</taxon>
        <taxon>Eurotiomycetidae</taxon>
        <taxon>Onygenales</taxon>
        <taxon>Ajellomycetaceae</taxon>
        <taxon>Emergomyces</taxon>
    </lineage>
</organism>
<dbReference type="Pfam" id="PF11917">
    <property type="entry name" value="DUF3435"/>
    <property type="match status" value="1"/>
</dbReference>
<keyword evidence="3" id="KW-1185">Reference proteome</keyword>